<proteinExistence type="predicted"/>
<name>A0A7X2MWF4_9CLOT</name>
<dbReference type="AlphaFoldDB" id="A0A7X2MWF4"/>
<keyword evidence="2" id="KW-1185">Reference proteome</keyword>
<evidence type="ECO:0000313" key="2">
    <source>
        <dbReference type="Proteomes" id="UP000460287"/>
    </source>
</evidence>
<dbReference type="EMBL" id="VULX01000002">
    <property type="protein sequence ID" value="MSR90337.1"/>
    <property type="molecule type" value="Genomic_DNA"/>
</dbReference>
<evidence type="ECO:0000313" key="1">
    <source>
        <dbReference type="EMBL" id="MSR90337.1"/>
    </source>
</evidence>
<gene>
    <name evidence="1" type="ORF">FYJ33_02635</name>
</gene>
<comment type="caution">
    <text evidence="1">The sequence shown here is derived from an EMBL/GenBank/DDBJ whole genome shotgun (WGS) entry which is preliminary data.</text>
</comment>
<sequence>MLNLDDLLLYEAKHAIRSLNKEYCEISTIKIIEKITGTKYKPSTSNIGLSGFLSIHQKELGIQYLNMQLVTIDEQPISTTIWRLV</sequence>
<organism evidence="1 2">
    <name type="scientific">Inconstantimicrobium porci</name>
    <dbReference type="NCBI Taxonomy" id="2652291"/>
    <lineage>
        <taxon>Bacteria</taxon>
        <taxon>Bacillati</taxon>
        <taxon>Bacillota</taxon>
        <taxon>Clostridia</taxon>
        <taxon>Eubacteriales</taxon>
        <taxon>Clostridiaceae</taxon>
        <taxon>Inconstantimicrobium</taxon>
    </lineage>
</organism>
<reference evidence="1 2" key="1">
    <citation type="submission" date="2019-08" db="EMBL/GenBank/DDBJ databases">
        <title>In-depth cultivation of the pig gut microbiome towards novel bacterial diversity and tailored functional studies.</title>
        <authorList>
            <person name="Wylensek D."/>
            <person name="Hitch T.C.A."/>
            <person name="Clavel T."/>
        </authorList>
    </citation>
    <scope>NUCLEOTIDE SEQUENCE [LARGE SCALE GENOMIC DNA]</scope>
    <source>
        <strain evidence="1 2">WCA-383-APC-5B</strain>
    </source>
</reference>
<protein>
    <submittedName>
        <fullName evidence="1">Uncharacterized protein</fullName>
    </submittedName>
</protein>
<dbReference type="RefSeq" id="WP_154530225.1">
    <property type="nucleotide sequence ID" value="NZ_JAQXTV010000140.1"/>
</dbReference>
<accession>A0A7X2MWF4</accession>
<dbReference type="Proteomes" id="UP000460287">
    <property type="component" value="Unassembled WGS sequence"/>
</dbReference>